<sequence>MLMLQATNCHPARFPLQRQFSPSHLKYMPTPKDKLLS</sequence>
<accession>A0A7U1E1A0</accession>
<reference evidence="1" key="1">
    <citation type="journal article" date="2021" name="Sci. Rep.">
        <title>Antibiotic resistance plasmid composition and architecture in Escherichia coli isolates from meat.</title>
        <authorList>
            <person name="Darphorn T.S."/>
            <person name="Bel K."/>
            <person name="Koenders-van Sint Anneland B.B."/>
            <person name="Brul S."/>
            <person name="Ter Kuile B.H."/>
        </authorList>
    </citation>
    <scope>NUCLEOTIDE SEQUENCE</scope>
    <source>
        <strain evidence="1">ESBL3171</strain>
    </source>
</reference>
<organism evidence="1">
    <name type="scientific">Escherichia coli</name>
    <dbReference type="NCBI Taxonomy" id="562"/>
    <lineage>
        <taxon>Bacteria</taxon>
        <taxon>Pseudomonadati</taxon>
        <taxon>Pseudomonadota</taxon>
        <taxon>Gammaproteobacteria</taxon>
        <taxon>Enterobacterales</taxon>
        <taxon>Enterobacteriaceae</taxon>
        <taxon>Escherichia</taxon>
    </lineage>
</organism>
<dbReference type="EMBL" id="MW390526">
    <property type="protein sequence ID" value="QQZ46989.1"/>
    <property type="molecule type" value="Genomic_DNA"/>
</dbReference>
<name>A0A7U1E1A0_ECOLX</name>
<proteinExistence type="predicted"/>
<keyword evidence="1" id="KW-0614">Plasmid</keyword>
<dbReference type="AlphaFoldDB" id="A0A7U1E1A0"/>
<evidence type="ECO:0000313" key="1">
    <source>
        <dbReference type="EMBL" id="QQZ46989.1"/>
    </source>
</evidence>
<protein>
    <submittedName>
        <fullName evidence="1">Uncharacterized protein</fullName>
    </submittedName>
</protein>
<geneLocation type="plasmid" evidence="1">
    <name>pESBL3171-IncF</name>
</geneLocation>